<gene>
    <name evidence="2" type="ORF">CARN2_2583</name>
</gene>
<evidence type="ECO:0000313" key="2">
    <source>
        <dbReference type="EMBL" id="CBH97111.1"/>
    </source>
</evidence>
<accession>E6PQA7</accession>
<feature type="coiled-coil region" evidence="1">
    <location>
        <begin position="94"/>
        <end position="149"/>
    </location>
</feature>
<protein>
    <recommendedName>
        <fullName evidence="3">TetR family transcriptional regulator-like protein</fullName>
    </recommendedName>
</protein>
<dbReference type="AlphaFoldDB" id="E6PQA7"/>
<organism evidence="2">
    <name type="scientific">mine drainage metagenome</name>
    <dbReference type="NCBI Taxonomy" id="410659"/>
    <lineage>
        <taxon>unclassified sequences</taxon>
        <taxon>metagenomes</taxon>
        <taxon>ecological metagenomes</taxon>
    </lineage>
</organism>
<evidence type="ECO:0000256" key="1">
    <source>
        <dbReference type="SAM" id="Coils"/>
    </source>
</evidence>
<dbReference type="EMBL" id="CABM01000042">
    <property type="protein sequence ID" value="CBH97111.1"/>
    <property type="molecule type" value="Genomic_DNA"/>
</dbReference>
<evidence type="ECO:0008006" key="3">
    <source>
        <dbReference type="Google" id="ProtNLM"/>
    </source>
</evidence>
<keyword evidence="1" id="KW-0175">Coiled coil</keyword>
<comment type="caution">
    <text evidence="2">The sequence shown here is derived from an EMBL/GenBank/DDBJ whole genome shotgun (WGS) entry which is preliminary data.</text>
</comment>
<reference evidence="2" key="1">
    <citation type="submission" date="2009-10" db="EMBL/GenBank/DDBJ databases">
        <title>Diversity of trophic interactions inside an arsenic-rich microbial ecosystem.</title>
        <authorList>
            <person name="Bertin P.N."/>
            <person name="Heinrich-Salmeron A."/>
            <person name="Pelletier E."/>
            <person name="Goulhen-Chollet F."/>
            <person name="Arsene-Ploetze F."/>
            <person name="Gallien S."/>
            <person name="Calteau A."/>
            <person name="Vallenet D."/>
            <person name="Casiot C."/>
            <person name="Chane-Woon-Ming B."/>
            <person name="Giloteaux L."/>
            <person name="Barakat M."/>
            <person name="Bonnefoy V."/>
            <person name="Bruneel O."/>
            <person name="Chandler M."/>
            <person name="Cleiss J."/>
            <person name="Duran R."/>
            <person name="Elbaz-Poulichet F."/>
            <person name="Fonknechten N."/>
            <person name="Lauga B."/>
            <person name="Mornico D."/>
            <person name="Ortet P."/>
            <person name="Schaeffer C."/>
            <person name="Siguier P."/>
            <person name="Alexander Thil Smith A."/>
            <person name="Van Dorsselaer A."/>
            <person name="Weissenbach J."/>
            <person name="Medigue C."/>
            <person name="Le Paslier D."/>
        </authorList>
    </citation>
    <scope>NUCLEOTIDE SEQUENCE</scope>
</reference>
<name>E6PQA7_9ZZZZ</name>
<sequence length="165" mass="18699">MKGVEDPSLQALAAHSRRSLHDTRHKLELAVRRLVHGNPRVVKKGAKLSASTVAAEAGVDRATLYRFHEPILTEIRRINDSAPKAMLKERRAQLAGTQAKLRDYRKLIEEAQGEVGMLARINYRLEARIDELEMLLKVRDERVTALQRQINTPVAPTRLRSAPNR</sequence>
<proteinExistence type="predicted"/>